<feature type="region of interest" description="Disordered" evidence="1">
    <location>
        <begin position="131"/>
        <end position="156"/>
    </location>
</feature>
<sequence>MASIGDVAAVLRTAITTAEQAAANLRAADDRLESTLTPLQAGLDGASNPDALDGLASLGAAREGLAEALDALEAGNDRLGEYIASIAGSGAENTRSGTRPPEPPSFGSSGYPVGRPHRIGWSDLHHVVNGDDDNPEKGGHAFGTGRPGKSEFPEGWDDEDISEALAAVAERPSKVNPDLTGRNFIAEGIHRGVTVQAVVRPDGSIEAGWPVKGPGVKRNPRRR</sequence>
<dbReference type="Proteomes" id="UP000198949">
    <property type="component" value="Unassembled WGS sequence"/>
</dbReference>
<evidence type="ECO:0000313" key="4">
    <source>
        <dbReference type="Proteomes" id="UP000198949"/>
    </source>
</evidence>
<keyword evidence="4" id="KW-1185">Reference proteome</keyword>
<accession>A0A1G6SBL5</accession>
<protein>
    <submittedName>
        <fullName evidence="3">EndoU nuclease</fullName>
    </submittedName>
</protein>
<gene>
    <name evidence="3" type="ORF">SAMN05216270_1027</name>
</gene>
<dbReference type="RefSeq" id="WP_091028728.1">
    <property type="nucleotide sequence ID" value="NZ_FNAD01000002.1"/>
</dbReference>
<evidence type="ECO:0000313" key="3">
    <source>
        <dbReference type="EMBL" id="SDD14292.1"/>
    </source>
</evidence>
<dbReference type="OrthoDB" id="3194844at2"/>
<feature type="region of interest" description="Disordered" evidence="1">
    <location>
        <begin position="204"/>
        <end position="223"/>
    </location>
</feature>
<dbReference type="InterPro" id="IPR029501">
    <property type="entry name" value="EndoU_bac"/>
</dbReference>
<feature type="domain" description="Bacterial EndoU nuclease" evidence="2">
    <location>
        <begin position="141"/>
        <end position="210"/>
    </location>
</feature>
<dbReference type="AlphaFoldDB" id="A0A1G6SBL5"/>
<dbReference type="GO" id="GO:0004519">
    <property type="term" value="F:endonuclease activity"/>
    <property type="evidence" value="ECO:0007669"/>
    <property type="project" value="InterPro"/>
</dbReference>
<proteinExistence type="predicted"/>
<dbReference type="EMBL" id="FNAD01000002">
    <property type="protein sequence ID" value="SDD14292.1"/>
    <property type="molecule type" value="Genomic_DNA"/>
</dbReference>
<name>A0A1G6SBL5_9ACTN</name>
<evidence type="ECO:0000256" key="1">
    <source>
        <dbReference type="SAM" id="MobiDB-lite"/>
    </source>
</evidence>
<reference evidence="4" key="1">
    <citation type="submission" date="2016-10" db="EMBL/GenBank/DDBJ databases">
        <authorList>
            <person name="Varghese N."/>
            <person name="Submissions S."/>
        </authorList>
    </citation>
    <scope>NUCLEOTIDE SEQUENCE [LARGE SCALE GENOMIC DNA]</scope>
    <source>
        <strain evidence="4">CGMCC 4.3516</strain>
    </source>
</reference>
<feature type="region of interest" description="Disordered" evidence="1">
    <location>
        <begin position="90"/>
        <end position="110"/>
    </location>
</feature>
<dbReference type="STRING" id="58114.SAMN05216270_1027"/>
<evidence type="ECO:0000259" key="2">
    <source>
        <dbReference type="Pfam" id="PF14436"/>
    </source>
</evidence>
<dbReference type="Pfam" id="PF14436">
    <property type="entry name" value="EndoU_bacteria"/>
    <property type="match status" value="1"/>
</dbReference>
<organism evidence="3 4">
    <name type="scientific">Glycomyces harbinensis</name>
    <dbReference type="NCBI Taxonomy" id="58114"/>
    <lineage>
        <taxon>Bacteria</taxon>
        <taxon>Bacillati</taxon>
        <taxon>Actinomycetota</taxon>
        <taxon>Actinomycetes</taxon>
        <taxon>Glycomycetales</taxon>
        <taxon>Glycomycetaceae</taxon>
        <taxon>Glycomyces</taxon>
    </lineage>
</organism>